<reference evidence="2" key="1">
    <citation type="submission" date="2022-05" db="EMBL/GenBank/DDBJ databases">
        <title>The Musa troglodytarum L. genome provides insights into the mechanism of non-climacteric behaviour and enrichment of carotenoids.</title>
        <authorList>
            <person name="Wang J."/>
        </authorList>
    </citation>
    <scope>NUCLEOTIDE SEQUENCE</scope>
    <source>
        <tissue evidence="2">Leaf</tissue>
    </source>
</reference>
<feature type="compositionally biased region" description="Low complexity" evidence="1">
    <location>
        <begin position="31"/>
        <end position="42"/>
    </location>
</feature>
<evidence type="ECO:0000313" key="2">
    <source>
        <dbReference type="EMBL" id="URD91494.1"/>
    </source>
</evidence>
<evidence type="ECO:0000313" key="3">
    <source>
        <dbReference type="Proteomes" id="UP001055439"/>
    </source>
</evidence>
<organism evidence="2 3">
    <name type="scientific">Musa troglodytarum</name>
    <name type="common">fe'i banana</name>
    <dbReference type="NCBI Taxonomy" id="320322"/>
    <lineage>
        <taxon>Eukaryota</taxon>
        <taxon>Viridiplantae</taxon>
        <taxon>Streptophyta</taxon>
        <taxon>Embryophyta</taxon>
        <taxon>Tracheophyta</taxon>
        <taxon>Spermatophyta</taxon>
        <taxon>Magnoliopsida</taxon>
        <taxon>Liliopsida</taxon>
        <taxon>Zingiberales</taxon>
        <taxon>Musaceae</taxon>
        <taxon>Musa</taxon>
    </lineage>
</organism>
<dbReference type="AlphaFoldDB" id="A0A9E7F8Q5"/>
<protein>
    <submittedName>
        <fullName evidence="2">Uncharacterized protein</fullName>
    </submittedName>
</protein>
<sequence>MPRRHLNFGEDRLGRWRCQGCPPSKRRLSRRSSSSPSLSGLSDNSFELKEHQFVHLQQENDKFRADLENKHSDFQADIKKLSSELQLEFEKLSSELQLQNSPR</sequence>
<evidence type="ECO:0000256" key="1">
    <source>
        <dbReference type="SAM" id="MobiDB-lite"/>
    </source>
</evidence>
<feature type="region of interest" description="Disordered" evidence="1">
    <location>
        <begin position="22"/>
        <end position="43"/>
    </location>
</feature>
<gene>
    <name evidence="2" type="ORF">MUK42_34190</name>
</gene>
<name>A0A9E7F8Q5_9LILI</name>
<dbReference type="EMBL" id="CP097505">
    <property type="protein sequence ID" value="URD91494.1"/>
    <property type="molecule type" value="Genomic_DNA"/>
</dbReference>
<accession>A0A9E7F8Q5</accession>
<proteinExistence type="predicted"/>
<keyword evidence="3" id="KW-1185">Reference proteome</keyword>
<dbReference type="Proteomes" id="UP001055439">
    <property type="component" value="Chromosome 3"/>
</dbReference>